<keyword evidence="1" id="KW-0694">RNA-binding</keyword>
<evidence type="ECO:0000313" key="4">
    <source>
        <dbReference type="Proteomes" id="UP000199230"/>
    </source>
</evidence>
<dbReference type="Pfam" id="PF17774">
    <property type="entry name" value="YlmH_RBD"/>
    <property type="match status" value="1"/>
</dbReference>
<dbReference type="STRING" id="159292.SAMN05192546_10242"/>
<evidence type="ECO:0000256" key="1">
    <source>
        <dbReference type="PROSITE-ProRule" id="PRU00182"/>
    </source>
</evidence>
<dbReference type="Gene3D" id="3.10.290.10">
    <property type="entry name" value="RNA-binding S4 domain"/>
    <property type="match status" value="1"/>
</dbReference>
<evidence type="ECO:0000313" key="3">
    <source>
        <dbReference type="EMBL" id="SDY41260.1"/>
    </source>
</evidence>
<name>A0A1H3JMN8_9FIRM</name>
<dbReference type="OrthoDB" id="9812787at2"/>
<dbReference type="InterPro" id="IPR040591">
    <property type="entry name" value="RqcP2_RBD"/>
</dbReference>
<dbReference type="InterPro" id="IPR036986">
    <property type="entry name" value="S4_RNA-bd_sf"/>
</dbReference>
<dbReference type="Gene3D" id="3.30.70.330">
    <property type="match status" value="1"/>
</dbReference>
<keyword evidence="4" id="KW-1185">Reference proteome</keyword>
<dbReference type="SUPFAM" id="SSF55174">
    <property type="entry name" value="Alpha-L RNA-binding motif"/>
    <property type="match status" value="1"/>
</dbReference>
<gene>
    <name evidence="3" type="ORF">SAMN05192546_10242</name>
</gene>
<dbReference type="PANTHER" id="PTHR13633">
    <property type="entry name" value="MITOCHONDRIAL TRANSCRIPTION RESCUE FACTOR 1"/>
    <property type="match status" value="1"/>
</dbReference>
<dbReference type="RefSeq" id="WP_093310690.1">
    <property type="nucleotide sequence ID" value="NZ_FNPV01000002.1"/>
</dbReference>
<reference evidence="3 4" key="1">
    <citation type="submission" date="2016-10" db="EMBL/GenBank/DDBJ databases">
        <authorList>
            <person name="de Groot N.N."/>
        </authorList>
    </citation>
    <scope>NUCLEOTIDE SEQUENCE [LARGE SCALE GENOMIC DNA]</scope>
    <source>
        <strain evidence="3 4">APO</strain>
    </source>
</reference>
<dbReference type="InterPro" id="IPR012677">
    <property type="entry name" value="Nucleotide-bd_a/b_plait_sf"/>
</dbReference>
<dbReference type="CDD" id="cd00165">
    <property type="entry name" value="S4"/>
    <property type="match status" value="1"/>
</dbReference>
<dbReference type="GO" id="GO:0003723">
    <property type="term" value="F:RNA binding"/>
    <property type="evidence" value="ECO:0007669"/>
    <property type="project" value="UniProtKB-KW"/>
</dbReference>
<dbReference type="PANTHER" id="PTHR13633:SF3">
    <property type="entry name" value="MITOCHONDRIAL TRANSCRIPTION RESCUE FACTOR 1"/>
    <property type="match status" value="1"/>
</dbReference>
<organism evidence="3 4">
    <name type="scientific">Tindallia californiensis</name>
    <dbReference type="NCBI Taxonomy" id="159292"/>
    <lineage>
        <taxon>Bacteria</taxon>
        <taxon>Bacillati</taxon>
        <taxon>Bacillota</taxon>
        <taxon>Clostridia</taxon>
        <taxon>Peptostreptococcales</taxon>
        <taxon>Tindalliaceae</taxon>
        <taxon>Tindallia</taxon>
    </lineage>
</organism>
<dbReference type="EMBL" id="FNPV01000002">
    <property type="protein sequence ID" value="SDY41260.1"/>
    <property type="molecule type" value="Genomic_DNA"/>
</dbReference>
<feature type="domain" description="Ribosome-associated protein quality control protein P2 RNA-binding" evidence="2">
    <location>
        <begin position="90"/>
        <end position="162"/>
    </location>
</feature>
<dbReference type="PROSITE" id="PS50889">
    <property type="entry name" value="S4"/>
    <property type="match status" value="1"/>
</dbReference>
<protein>
    <submittedName>
        <fullName evidence="3">RNA-binding protein YlmH, contains S4-like domain</fullName>
    </submittedName>
</protein>
<sequence length="260" mass="29598">MKDNELNFITDEHVRNIWKKILDQADRAVKQYQTTNTSFLTPAEWSYSSEILRLVPNLHWTLDGGHEQTERKRLSMRHEDLAGVPQESCIDILSIRSTSKFRSLTHRDYLGSILSLGLKREKLGDVIVYDHEAVVFVAREVSEFIRLHLNKIASCSVEVSQIRPDNVLIEEPEYKLVKGTVASLRADSVIALAYAVSRANAQAMFKQDKVKINWKQNSKTNDELKINDTISVSGKGRAVVLDIGRVTKSNRRHITIGRKS</sequence>
<dbReference type="Gene3D" id="3.30.1370.160">
    <property type="match status" value="1"/>
</dbReference>
<proteinExistence type="predicted"/>
<dbReference type="Proteomes" id="UP000199230">
    <property type="component" value="Unassembled WGS sequence"/>
</dbReference>
<accession>A0A1H3JMN8</accession>
<dbReference type="AlphaFoldDB" id="A0A1H3JMN8"/>
<evidence type="ECO:0000259" key="2">
    <source>
        <dbReference type="Pfam" id="PF17774"/>
    </source>
</evidence>